<organism evidence="1 2">
    <name type="scientific">Sphingomonas sanxanigenens DSM 19645 = NX02</name>
    <dbReference type="NCBI Taxonomy" id="1123269"/>
    <lineage>
        <taxon>Bacteria</taxon>
        <taxon>Pseudomonadati</taxon>
        <taxon>Pseudomonadota</taxon>
        <taxon>Alphaproteobacteria</taxon>
        <taxon>Sphingomonadales</taxon>
        <taxon>Sphingomonadaceae</taxon>
        <taxon>Sphingomonas</taxon>
    </lineage>
</organism>
<dbReference type="STRING" id="1123269.NX02_15475"/>
<evidence type="ECO:0000313" key="2">
    <source>
        <dbReference type="Proteomes" id="UP000018851"/>
    </source>
</evidence>
<dbReference type="Pfam" id="PF20311">
    <property type="entry name" value="DUF6607"/>
    <property type="match status" value="1"/>
</dbReference>
<gene>
    <name evidence="1" type="ORF">NX02_15475</name>
</gene>
<dbReference type="InterPro" id="IPR046715">
    <property type="entry name" value="DUF6607"/>
</dbReference>
<dbReference type="eggNOG" id="ENOG502Z873">
    <property type="taxonomic scope" value="Bacteria"/>
</dbReference>
<proteinExistence type="predicted"/>
<dbReference type="PATRIC" id="fig|1123269.5.peg.3021"/>
<sequence>MLIGDRDHDSASRPGAGGAVAPRVVATAPAGAQPAAAAGSVDVEKAKFEADRAHILAMAGNYKVTFDMRETTPWLAGYEPIEPKISGGHEIVRLVEDSGRKIVLQHILVAEHGGQTLIIKHWRQDWVYEPADVLVYAGPNQWKLETVPERFRKGRWSQTVWQTDDSPRYGGWGEWTGEGGVPRWRSNWTLRPLARRDAVRKPVYDRYQAINRHSPTPTGWIHWQDNIKLGMVAGKLTPIVQESLLNTYERFDGYKVSAGDAYWAKTKAYWGEVRKAWDAAIVAHGGVTVKEEAETGSVTGLKLMGLADEIAEGKKMEAAAVAEARTAIMEATKG</sequence>
<accession>W0ACG0</accession>
<dbReference type="AlphaFoldDB" id="W0ACG0"/>
<dbReference type="EMBL" id="CP006644">
    <property type="protein sequence ID" value="AHE54776.1"/>
    <property type="molecule type" value="Genomic_DNA"/>
</dbReference>
<reference evidence="1 2" key="1">
    <citation type="submission" date="2013-07" db="EMBL/GenBank/DDBJ databases">
        <title>Completed genome of Sphingomonas sanxanigenens NX02.</title>
        <authorList>
            <person name="Ma T."/>
            <person name="Huang H."/>
            <person name="Wu M."/>
            <person name="Li X."/>
            <person name="Li G."/>
        </authorList>
    </citation>
    <scope>NUCLEOTIDE SEQUENCE [LARGE SCALE GENOMIC DNA]</scope>
    <source>
        <strain evidence="1 2">NX02</strain>
    </source>
</reference>
<dbReference type="KEGG" id="ssan:NX02_15475"/>
<evidence type="ECO:0000313" key="1">
    <source>
        <dbReference type="EMBL" id="AHE54776.1"/>
    </source>
</evidence>
<protein>
    <submittedName>
        <fullName evidence="1">Uncharacterized protein</fullName>
    </submittedName>
</protein>
<dbReference type="Proteomes" id="UP000018851">
    <property type="component" value="Chromosome"/>
</dbReference>
<name>W0ACG0_9SPHN</name>
<dbReference type="HOGENOM" id="CLU_059542_0_0_5"/>
<keyword evidence="2" id="KW-1185">Reference proteome</keyword>